<accession>A0A226EP66</accession>
<dbReference type="EMBL" id="LNIX01000003">
    <property type="protein sequence ID" value="OXA58814.1"/>
    <property type="molecule type" value="Genomic_DNA"/>
</dbReference>
<proteinExistence type="predicted"/>
<evidence type="ECO:0000256" key="2">
    <source>
        <dbReference type="SAM" id="Phobius"/>
    </source>
</evidence>
<dbReference type="AlphaFoldDB" id="A0A226EP66"/>
<evidence type="ECO:0000313" key="3">
    <source>
        <dbReference type="EMBL" id="OXA58814.1"/>
    </source>
</evidence>
<dbReference type="OrthoDB" id="8287905at2759"/>
<keyword evidence="2" id="KW-0472">Membrane</keyword>
<dbReference type="Proteomes" id="UP000198287">
    <property type="component" value="Unassembled WGS sequence"/>
</dbReference>
<gene>
    <name evidence="3" type="ORF">Fcan01_07208</name>
</gene>
<sequence length="484" mass="55175">MRFWFLITRVNNLLLRLFHTHCKYIQYHKKMESSGACIFTSAVLILLITSIGASPIANSNEYRIRSSLSDALSSEDYQNDALIFDPRDFNGPRLSRASRYPLWHRVKHSEKDAGNFDKEESTDAIAFQPTTGLQGRPRSYNRRPSASKLPNQLRFQNPIDLWRNVDQPNADGKSDEISNTNQEGYRLDDALVLESVPVPDDLILSDHNDQNIDEDDLLNQFFSHVKTTTVSPKYSTELHGKKSKEKHGKLQKIKISKDINRNNVLHSDISNDDDESEVAFLTFDSVIQRRQCASSYDVKDGKFLYKEKLNSNISDIVNHSIVVNDTKITNFDNQQEVFFPESIKTSVLDGTLSSEEEVATISYAFRGPNPVVEKLELPLSEVDKNVREAWGGDCNQESWDKCSKIKTWGRPGGYFMPDKRSNGKLIWINNGTKCDTPEEKFYCLGNGWTVARCHLLCMAQCNKEILFKYDQIVKHEGQCPSPIG</sequence>
<keyword evidence="4" id="KW-1185">Reference proteome</keyword>
<protein>
    <submittedName>
        <fullName evidence="3">Uncharacterized protein</fullName>
    </submittedName>
</protein>
<name>A0A226EP66_FOLCA</name>
<comment type="caution">
    <text evidence="3">The sequence shown here is derived from an EMBL/GenBank/DDBJ whole genome shotgun (WGS) entry which is preliminary data.</text>
</comment>
<keyword evidence="2" id="KW-1133">Transmembrane helix</keyword>
<reference evidence="3 4" key="1">
    <citation type="submission" date="2015-12" db="EMBL/GenBank/DDBJ databases">
        <title>The genome of Folsomia candida.</title>
        <authorList>
            <person name="Faddeeva A."/>
            <person name="Derks M.F."/>
            <person name="Anvar Y."/>
            <person name="Smit S."/>
            <person name="Van Straalen N."/>
            <person name="Roelofs D."/>
        </authorList>
    </citation>
    <scope>NUCLEOTIDE SEQUENCE [LARGE SCALE GENOMIC DNA]</scope>
    <source>
        <strain evidence="3 4">VU population</strain>
        <tissue evidence="3">Whole body</tissue>
    </source>
</reference>
<feature type="region of interest" description="Disordered" evidence="1">
    <location>
        <begin position="114"/>
        <end position="146"/>
    </location>
</feature>
<evidence type="ECO:0000256" key="1">
    <source>
        <dbReference type="SAM" id="MobiDB-lite"/>
    </source>
</evidence>
<evidence type="ECO:0000313" key="4">
    <source>
        <dbReference type="Proteomes" id="UP000198287"/>
    </source>
</evidence>
<organism evidence="3 4">
    <name type="scientific">Folsomia candida</name>
    <name type="common">Springtail</name>
    <dbReference type="NCBI Taxonomy" id="158441"/>
    <lineage>
        <taxon>Eukaryota</taxon>
        <taxon>Metazoa</taxon>
        <taxon>Ecdysozoa</taxon>
        <taxon>Arthropoda</taxon>
        <taxon>Hexapoda</taxon>
        <taxon>Collembola</taxon>
        <taxon>Entomobryomorpha</taxon>
        <taxon>Isotomoidea</taxon>
        <taxon>Isotomidae</taxon>
        <taxon>Proisotominae</taxon>
        <taxon>Folsomia</taxon>
    </lineage>
</organism>
<feature type="transmembrane region" description="Helical" evidence="2">
    <location>
        <begin position="36"/>
        <end position="57"/>
    </location>
</feature>
<keyword evidence="2" id="KW-0812">Transmembrane</keyword>